<dbReference type="PANTHER" id="PTHR34380">
    <property type="entry name" value="BNAA03G12380D PROTEIN"/>
    <property type="match status" value="1"/>
</dbReference>
<proteinExistence type="predicted"/>
<protein>
    <submittedName>
        <fullName evidence="2">Uncharacterized protein</fullName>
    </submittedName>
</protein>
<feature type="coiled-coil region" evidence="1">
    <location>
        <begin position="62"/>
        <end position="180"/>
    </location>
</feature>
<dbReference type="PANTHER" id="PTHR34380:SF2">
    <property type="entry name" value="OS01G0656900 PROTEIN"/>
    <property type="match status" value="1"/>
</dbReference>
<dbReference type="Proteomes" id="UP000257109">
    <property type="component" value="Unassembled WGS sequence"/>
</dbReference>
<name>A0A371GJD4_MUCPR</name>
<reference evidence="2" key="1">
    <citation type="submission" date="2018-05" db="EMBL/GenBank/DDBJ databases">
        <title>Draft genome of Mucuna pruriens seed.</title>
        <authorList>
            <person name="Nnadi N.E."/>
            <person name="Vos R."/>
            <person name="Hasami M.H."/>
            <person name="Devisetty U.K."/>
            <person name="Aguiy J.C."/>
        </authorList>
    </citation>
    <scope>NUCLEOTIDE SEQUENCE [LARGE SCALE GENOMIC DNA]</scope>
    <source>
        <strain evidence="2">JCA_2017</strain>
    </source>
</reference>
<feature type="non-terminal residue" evidence="2">
    <location>
        <position position="1"/>
    </location>
</feature>
<evidence type="ECO:0000313" key="3">
    <source>
        <dbReference type="Proteomes" id="UP000257109"/>
    </source>
</evidence>
<evidence type="ECO:0000256" key="1">
    <source>
        <dbReference type="SAM" id="Coils"/>
    </source>
</evidence>
<organism evidence="2 3">
    <name type="scientific">Mucuna pruriens</name>
    <name type="common">Velvet bean</name>
    <name type="synonym">Dolichos pruriens</name>
    <dbReference type="NCBI Taxonomy" id="157652"/>
    <lineage>
        <taxon>Eukaryota</taxon>
        <taxon>Viridiplantae</taxon>
        <taxon>Streptophyta</taxon>
        <taxon>Embryophyta</taxon>
        <taxon>Tracheophyta</taxon>
        <taxon>Spermatophyta</taxon>
        <taxon>Magnoliopsida</taxon>
        <taxon>eudicotyledons</taxon>
        <taxon>Gunneridae</taxon>
        <taxon>Pentapetalae</taxon>
        <taxon>rosids</taxon>
        <taxon>fabids</taxon>
        <taxon>Fabales</taxon>
        <taxon>Fabaceae</taxon>
        <taxon>Papilionoideae</taxon>
        <taxon>50 kb inversion clade</taxon>
        <taxon>NPAAA clade</taxon>
        <taxon>indigoferoid/millettioid clade</taxon>
        <taxon>Phaseoleae</taxon>
        <taxon>Mucuna</taxon>
    </lineage>
</organism>
<dbReference type="EMBL" id="QJKJ01005330">
    <property type="protein sequence ID" value="RDX90657.1"/>
    <property type="molecule type" value="Genomic_DNA"/>
</dbReference>
<dbReference type="AlphaFoldDB" id="A0A371GJD4"/>
<keyword evidence="3" id="KW-1185">Reference proteome</keyword>
<dbReference type="OrthoDB" id="1423221at2759"/>
<dbReference type="STRING" id="157652.A0A371GJD4"/>
<evidence type="ECO:0000313" key="2">
    <source>
        <dbReference type="EMBL" id="RDX90657.1"/>
    </source>
</evidence>
<comment type="caution">
    <text evidence="2">The sequence shown here is derived from an EMBL/GenBank/DDBJ whole genome shotgun (WGS) entry which is preliminary data.</text>
</comment>
<accession>A0A371GJD4</accession>
<gene>
    <name evidence="2" type="ORF">CR513_27455</name>
</gene>
<sequence length="370" mass="41536">MAFQPKTKPGPSAGFTSTTHKNYEQMTISELVLFLRTAYREEDFDKVEEELVNRDAKLKAHIASLHEKIQEERLVRTEAQEKLKRTEEQCEKGKRTKDNYENLLKEVKKNGLLHENTSEELRKKNIALERELKELKKKWVDDANAVAEFRIKIAVLEEERVGDKNDLDALRMKNNELEEAVKKGLKIKEELWTENCKLADEKRQRGELVESMERKFGELSVRVVKLEDDTKLLMSVNASGCGNTEVEPDVGVTFAVKDEEDFGGYEHENDTGGHDHVPLQRSIDTRHSLGAATGRSPSIGYKDALGASGMGFGNGNSAFTSYSFTDLQYCNAPLEILANGAYSWVDPEVLKVSSVLTTSGSLLGMATAIC</sequence>
<keyword evidence="1" id="KW-0175">Coiled coil</keyword>